<dbReference type="SUPFAM" id="SSF52172">
    <property type="entry name" value="CheY-like"/>
    <property type="match status" value="1"/>
</dbReference>
<dbReference type="SMART" id="SM00421">
    <property type="entry name" value="HTH_LUXR"/>
    <property type="match status" value="1"/>
</dbReference>
<dbReference type="SUPFAM" id="SSF46894">
    <property type="entry name" value="C-terminal effector domain of the bipartite response regulators"/>
    <property type="match status" value="1"/>
</dbReference>
<evidence type="ECO:0000259" key="4">
    <source>
        <dbReference type="PROSITE" id="PS50043"/>
    </source>
</evidence>
<organism evidence="6 7">
    <name type="scientific">Sphaerisporangium krabiense</name>
    <dbReference type="NCBI Taxonomy" id="763782"/>
    <lineage>
        <taxon>Bacteria</taxon>
        <taxon>Bacillati</taxon>
        <taxon>Actinomycetota</taxon>
        <taxon>Actinomycetes</taxon>
        <taxon>Streptosporangiales</taxon>
        <taxon>Streptosporangiaceae</taxon>
        <taxon>Sphaerisporangium</taxon>
    </lineage>
</organism>
<name>A0A7W9DR08_9ACTN</name>
<keyword evidence="2 6" id="KW-0238">DNA-binding</keyword>
<feature type="domain" description="HTH luxR-type" evidence="4">
    <location>
        <begin position="143"/>
        <end position="208"/>
    </location>
</feature>
<dbReference type="PROSITE" id="PS50110">
    <property type="entry name" value="RESPONSE_REGULATORY"/>
    <property type="match status" value="1"/>
</dbReference>
<dbReference type="PANTHER" id="PTHR43214">
    <property type="entry name" value="TWO-COMPONENT RESPONSE REGULATOR"/>
    <property type="match status" value="1"/>
</dbReference>
<accession>A0A7W9DR08</accession>
<dbReference type="PROSITE" id="PS00622">
    <property type="entry name" value="HTH_LUXR_1"/>
    <property type="match status" value="1"/>
</dbReference>
<dbReference type="PROSITE" id="PS50043">
    <property type="entry name" value="HTH_LUXR_2"/>
    <property type="match status" value="1"/>
</dbReference>
<dbReference type="AlphaFoldDB" id="A0A7W9DR08"/>
<dbReference type="GO" id="GO:0006355">
    <property type="term" value="P:regulation of DNA-templated transcription"/>
    <property type="evidence" value="ECO:0007669"/>
    <property type="project" value="InterPro"/>
</dbReference>
<feature type="domain" description="Response regulatory" evidence="5">
    <location>
        <begin position="9"/>
        <end position="122"/>
    </location>
</feature>
<dbReference type="PRINTS" id="PR00038">
    <property type="entry name" value="HTHLUXR"/>
</dbReference>
<evidence type="ECO:0000256" key="2">
    <source>
        <dbReference type="ARBA" id="ARBA00023125"/>
    </source>
</evidence>
<evidence type="ECO:0000256" key="3">
    <source>
        <dbReference type="PROSITE-ProRule" id="PRU00169"/>
    </source>
</evidence>
<keyword evidence="1" id="KW-0597">Phosphoprotein</keyword>
<dbReference type="RefSeq" id="WP_184612616.1">
    <property type="nucleotide sequence ID" value="NZ_BOOS01000015.1"/>
</dbReference>
<reference evidence="6 7" key="1">
    <citation type="submission" date="2020-08" db="EMBL/GenBank/DDBJ databases">
        <title>Sequencing the genomes of 1000 actinobacteria strains.</title>
        <authorList>
            <person name="Klenk H.-P."/>
        </authorList>
    </citation>
    <scope>NUCLEOTIDE SEQUENCE [LARGE SCALE GENOMIC DNA]</scope>
    <source>
        <strain evidence="6 7">DSM 45790</strain>
    </source>
</reference>
<dbReference type="CDD" id="cd17535">
    <property type="entry name" value="REC_NarL-like"/>
    <property type="match status" value="1"/>
</dbReference>
<gene>
    <name evidence="6" type="ORF">BJ981_003740</name>
</gene>
<dbReference type="Gene3D" id="3.40.50.2300">
    <property type="match status" value="1"/>
</dbReference>
<dbReference type="InterPro" id="IPR001789">
    <property type="entry name" value="Sig_transdc_resp-reg_receiver"/>
</dbReference>
<proteinExistence type="predicted"/>
<evidence type="ECO:0000313" key="7">
    <source>
        <dbReference type="Proteomes" id="UP000588112"/>
    </source>
</evidence>
<dbReference type="GO" id="GO:0003677">
    <property type="term" value="F:DNA binding"/>
    <property type="evidence" value="ECO:0007669"/>
    <property type="project" value="UniProtKB-KW"/>
</dbReference>
<dbReference type="Pfam" id="PF00196">
    <property type="entry name" value="GerE"/>
    <property type="match status" value="1"/>
</dbReference>
<dbReference type="InterPro" id="IPR000792">
    <property type="entry name" value="Tscrpt_reg_LuxR_C"/>
</dbReference>
<evidence type="ECO:0000256" key="1">
    <source>
        <dbReference type="ARBA" id="ARBA00022553"/>
    </source>
</evidence>
<comment type="caution">
    <text evidence="3">Lacks conserved residue(s) required for the propagation of feature annotation.</text>
</comment>
<dbReference type="InterPro" id="IPR016032">
    <property type="entry name" value="Sig_transdc_resp-reg_C-effctor"/>
</dbReference>
<keyword evidence="7" id="KW-1185">Reference proteome</keyword>
<dbReference type="InterPro" id="IPR011006">
    <property type="entry name" value="CheY-like_superfamily"/>
</dbReference>
<protein>
    <submittedName>
        <fullName evidence="6">DNA-binding NarL/FixJ family response regulator</fullName>
    </submittedName>
</protein>
<dbReference type="GO" id="GO:0000160">
    <property type="term" value="P:phosphorelay signal transduction system"/>
    <property type="evidence" value="ECO:0007669"/>
    <property type="project" value="InterPro"/>
</dbReference>
<comment type="caution">
    <text evidence="6">The sequence shown here is derived from an EMBL/GenBank/DDBJ whole genome shotgun (WGS) entry which is preliminary data.</text>
</comment>
<dbReference type="InterPro" id="IPR058245">
    <property type="entry name" value="NreC/VraR/RcsB-like_REC"/>
</dbReference>
<dbReference type="InterPro" id="IPR039420">
    <property type="entry name" value="WalR-like"/>
</dbReference>
<dbReference type="EMBL" id="JACHBR010000001">
    <property type="protein sequence ID" value="MBB5628041.1"/>
    <property type="molecule type" value="Genomic_DNA"/>
</dbReference>
<dbReference type="CDD" id="cd06170">
    <property type="entry name" value="LuxR_C_like"/>
    <property type="match status" value="1"/>
</dbReference>
<dbReference type="PANTHER" id="PTHR43214:SF43">
    <property type="entry name" value="TWO-COMPONENT RESPONSE REGULATOR"/>
    <property type="match status" value="1"/>
</dbReference>
<sequence length="222" mass="24747">MREEHGRIKISLLSGDPLFREGLSGLLVREPDFDVVEHSENGCRESEPEVCPDVVILVAESRDPLCCDTVRRLCGTPSLRVLVLSSCDDSCFMRQLLEAGVQAYLCTSVHRELLVSAIRAIMADRSQVVVFSRRLTFGDLLRGPGGEEVLTQREGEVLRLAAEGLSNSAIAVKLFISKGTVKRHLTNIYTKLDVASRVHAINKATQLRLIEERRTEPRHQIT</sequence>
<evidence type="ECO:0000313" key="6">
    <source>
        <dbReference type="EMBL" id="MBB5628041.1"/>
    </source>
</evidence>
<dbReference type="Proteomes" id="UP000588112">
    <property type="component" value="Unassembled WGS sequence"/>
</dbReference>
<evidence type="ECO:0000259" key="5">
    <source>
        <dbReference type="PROSITE" id="PS50110"/>
    </source>
</evidence>